<evidence type="ECO:0000256" key="2">
    <source>
        <dbReference type="ARBA" id="ARBA00022448"/>
    </source>
</evidence>
<feature type="transmembrane region" description="Helical" evidence="11">
    <location>
        <begin position="211"/>
        <end position="232"/>
    </location>
</feature>
<comment type="similarity">
    <text evidence="9">Belongs to the major facilitator superfamily. Sugar transporter (TC 2.A.1.1) family.</text>
</comment>
<feature type="transmembrane region" description="Helical" evidence="11">
    <location>
        <begin position="362"/>
        <end position="382"/>
    </location>
</feature>
<dbReference type="InterPro" id="IPR044775">
    <property type="entry name" value="MFS_ERD6/Tret1-like"/>
</dbReference>
<feature type="transmembrane region" description="Helical" evidence="11">
    <location>
        <begin position="130"/>
        <end position="148"/>
    </location>
</feature>
<dbReference type="InterPro" id="IPR003663">
    <property type="entry name" value="Sugar/inositol_transpt"/>
</dbReference>
<dbReference type="CDD" id="cd17358">
    <property type="entry name" value="MFS_GLUT6_8_Class3_like"/>
    <property type="match status" value="1"/>
</dbReference>
<dbReference type="Proteomes" id="UP000625711">
    <property type="component" value="Unassembled WGS sequence"/>
</dbReference>
<feature type="transmembrane region" description="Helical" evidence="11">
    <location>
        <begin position="394"/>
        <end position="422"/>
    </location>
</feature>
<evidence type="ECO:0000256" key="4">
    <source>
        <dbReference type="ARBA" id="ARBA00022597"/>
    </source>
</evidence>
<evidence type="ECO:0000313" key="14">
    <source>
        <dbReference type="Proteomes" id="UP000625711"/>
    </source>
</evidence>
<feature type="transmembrane region" description="Helical" evidence="11">
    <location>
        <begin position="434"/>
        <end position="453"/>
    </location>
</feature>
<dbReference type="Gene3D" id="1.20.1250.20">
    <property type="entry name" value="MFS general substrate transporter like domains"/>
    <property type="match status" value="1"/>
</dbReference>
<accession>A0A834I090</accession>
<keyword evidence="4" id="KW-0762">Sugar transport</keyword>
<dbReference type="EMBL" id="JAACXV010014070">
    <property type="protein sequence ID" value="KAF7270694.1"/>
    <property type="molecule type" value="Genomic_DNA"/>
</dbReference>
<dbReference type="InterPro" id="IPR005828">
    <property type="entry name" value="MFS_sugar_transport-like"/>
</dbReference>
<feature type="transmembrane region" description="Helical" evidence="11">
    <location>
        <begin position="53"/>
        <end position="75"/>
    </location>
</feature>
<feature type="transmembrane region" description="Helical" evidence="11">
    <location>
        <begin position="331"/>
        <end position="350"/>
    </location>
</feature>
<evidence type="ECO:0000256" key="7">
    <source>
        <dbReference type="ARBA" id="ARBA00023136"/>
    </source>
</evidence>
<dbReference type="PANTHER" id="PTHR48021">
    <property type="match status" value="1"/>
</dbReference>
<feature type="transmembrane region" description="Helical" evidence="11">
    <location>
        <begin position="187"/>
        <end position="205"/>
    </location>
</feature>
<dbReference type="InterPro" id="IPR050549">
    <property type="entry name" value="MFS_Trehalose_Transporter"/>
</dbReference>
<dbReference type="InterPro" id="IPR005829">
    <property type="entry name" value="Sugar_transporter_CS"/>
</dbReference>
<sequence>MSNYNDVHINVDKRDATEVVYKPTTTTDIGDGAFNKSFQSLKPENETVPKSPLFLYVIAFTGDLLAFVAGVGFSWTSPVLPKLHGPDSPLSTSVDASQESIIAAILSVGAAIGPFVFGFLADKIGRKKTLLTVALPLVAGYAILAFTGSVKMYYLARLLCGMGNGGVFTVLTMYTGEITQEHNRGKFSCLIGLFVTFGLLYPFAIGPMLSVKLFCLSCLVPLTVFLVLFTVFSPETPGFLIMNDDVDEAENALAKLRGKSKKEVRAEMQEIQKLIESQRHDKGGLVVLFRTNGTRRAFVVGAGLLIIQQVSGINAVTGFLESIFAATGSSISPQIATTLIGSIQVVTVFVTSSVIEKLGRKVLLLLSTVGSAVSIIFLGLYFHLRKHEFSLLAYFWWLPIVCLLLYIVSFNLGIGPVPWTVLSEIFPSNVKSSATALASATCFSTSFVVTMAFPLLSEMIGMAQCFWLFGLCCVLGIIFIYFVVPETKGKTVTEIQQILSK</sequence>
<protein>
    <recommendedName>
        <fullName evidence="12">Major facilitator superfamily (MFS) profile domain-containing protein</fullName>
    </recommendedName>
</protein>
<keyword evidence="14" id="KW-1185">Reference proteome</keyword>
<evidence type="ECO:0000256" key="3">
    <source>
        <dbReference type="ARBA" id="ARBA00022475"/>
    </source>
</evidence>
<feature type="coiled-coil region" evidence="10">
    <location>
        <begin position="246"/>
        <end position="281"/>
    </location>
</feature>
<dbReference type="GO" id="GO:0005886">
    <property type="term" value="C:plasma membrane"/>
    <property type="evidence" value="ECO:0007669"/>
    <property type="project" value="UniProtKB-SubCell"/>
</dbReference>
<dbReference type="PANTHER" id="PTHR48021:SF47">
    <property type="entry name" value="GH17672P"/>
    <property type="match status" value="1"/>
</dbReference>
<comment type="caution">
    <text evidence="13">The sequence shown here is derived from an EMBL/GenBank/DDBJ whole genome shotgun (WGS) entry which is preliminary data.</text>
</comment>
<proteinExistence type="inferred from homology"/>
<organism evidence="13 14">
    <name type="scientific">Rhynchophorus ferrugineus</name>
    <name type="common">Red palm weevil</name>
    <name type="synonym">Curculio ferrugineus</name>
    <dbReference type="NCBI Taxonomy" id="354439"/>
    <lineage>
        <taxon>Eukaryota</taxon>
        <taxon>Metazoa</taxon>
        <taxon>Ecdysozoa</taxon>
        <taxon>Arthropoda</taxon>
        <taxon>Hexapoda</taxon>
        <taxon>Insecta</taxon>
        <taxon>Pterygota</taxon>
        <taxon>Neoptera</taxon>
        <taxon>Endopterygota</taxon>
        <taxon>Coleoptera</taxon>
        <taxon>Polyphaga</taxon>
        <taxon>Cucujiformia</taxon>
        <taxon>Curculionidae</taxon>
        <taxon>Dryophthorinae</taxon>
        <taxon>Rhynchophorus</taxon>
    </lineage>
</organism>
<keyword evidence="3" id="KW-1003">Cell membrane</keyword>
<evidence type="ECO:0000256" key="9">
    <source>
        <dbReference type="RuleBase" id="RU003346"/>
    </source>
</evidence>
<feature type="domain" description="Major facilitator superfamily (MFS) profile" evidence="12">
    <location>
        <begin position="54"/>
        <end position="488"/>
    </location>
</feature>
<dbReference type="GO" id="GO:0051119">
    <property type="term" value="F:sugar transmembrane transporter activity"/>
    <property type="evidence" value="ECO:0007669"/>
    <property type="project" value="InterPro"/>
</dbReference>
<keyword evidence="10" id="KW-0175">Coiled coil</keyword>
<dbReference type="PRINTS" id="PR00171">
    <property type="entry name" value="SUGRTRNSPORT"/>
</dbReference>
<dbReference type="AlphaFoldDB" id="A0A834I090"/>
<dbReference type="PROSITE" id="PS50850">
    <property type="entry name" value="MFS"/>
    <property type="match status" value="1"/>
</dbReference>
<dbReference type="InterPro" id="IPR020846">
    <property type="entry name" value="MFS_dom"/>
</dbReference>
<evidence type="ECO:0000256" key="11">
    <source>
        <dbReference type="SAM" id="Phobius"/>
    </source>
</evidence>
<comment type="subcellular location">
    <subcellularLocation>
        <location evidence="1">Cell membrane</location>
        <topology evidence="1">Multi-pass membrane protein</topology>
    </subcellularLocation>
</comment>
<evidence type="ECO:0000256" key="8">
    <source>
        <dbReference type="ARBA" id="ARBA00023180"/>
    </source>
</evidence>
<evidence type="ECO:0000256" key="5">
    <source>
        <dbReference type="ARBA" id="ARBA00022692"/>
    </source>
</evidence>
<feature type="transmembrane region" description="Helical" evidence="11">
    <location>
        <begin position="101"/>
        <end position="121"/>
    </location>
</feature>
<feature type="transmembrane region" description="Helical" evidence="11">
    <location>
        <begin position="297"/>
        <end position="319"/>
    </location>
</feature>
<evidence type="ECO:0000259" key="12">
    <source>
        <dbReference type="PROSITE" id="PS50850"/>
    </source>
</evidence>
<evidence type="ECO:0000256" key="10">
    <source>
        <dbReference type="SAM" id="Coils"/>
    </source>
</evidence>
<gene>
    <name evidence="13" type="ORF">GWI33_016362</name>
</gene>
<dbReference type="PROSITE" id="PS00217">
    <property type="entry name" value="SUGAR_TRANSPORT_2"/>
    <property type="match status" value="1"/>
</dbReference>
<dbReference type="InterPro" id="IPR036259">
    <property type="entry name" value="MFS_trans_sf"/>
</dbReference>
<feature type="transmembrane region" description="Helical" evidence="11">
    <location>
        <begin position="154"/>
        <end position="175"/>
    </location>
</feature>
<dbReference type="FunFam" id="1.20.1250.20:FF:000218">
    <property type="entry name" value="facilitated trehalose transporter Tret1"/>
    <property type="match status" value="1"/>
</dbReference>
<dbReference type="SUPFAM" id="SSF103473">
    <property type="entry name" value="MFS general substrate transporter"/>
    <property type="match status" value="1"/>
</dbReference>
<dbReference type="OrthoDB" id="6696619at2759"/>
<keyword evidence="2 9" id="KW-0813">Transport</keyword>
<dbReference type="Pfam" id="PF00083">
    <property type="entry name" value="Sugar_tr"/>
    <property type="match status" value="1"/>
</dbReference>
<evidence type="ECO:0000256" key="1">
    <source>
        <dbReference type="ARBA" id="ARBA00004651"/>
    </source>
</evidence>
<keyword evidence="5 11" id="KW-0812">Transmembrane</keyword>
<reference evidence="13" key="1">
    <citation type="submission" date="2020-08" db="EMBL/GenBank/DDBJ databases">
        <title>Genome sequencing and assembly of the red palm weevil Rhynchophorus ferrugineus.</title>
        <authorList>
            <person name="Dias G.B."/>
            <person name="Bergman C.M."/>
            <person name="Manee M."/>
        </authorList>
    </citation>
    <scope>NUCLEOTIDE SEQUENCE</scope>
    <source>
        <strain evidence="13">AA-2017</strain>
        <tissue evidence="13">Whole larva</tissue>
    </source>
</reference>
<evidence type="ECO:0000256" key="6">
    <source>
        <dbReference type="ARBA" id="ARBA00022989"/>
    </source>
</evidence>
<keyword evidence="6 11" id="KW-1133">Transmembrane helix</keyword>
<keyword evidence="7 11" id="KW-0472">Membrane</keyword>
<dbReference type="NCBIfam" id="TIGR00879">
    <property type="entry name" value="SP"/>
    <property type="match status" value="1"/>
</dbReference>
<keyword evidence="8" id="KW-0325">Glycoprotein</keyword>
<evidence type="ECO:0000313" key="13">
    <source>
        <dbReference type="EMBL" id="KAF7270694.1"/>
    </source>
</evidence>
<name>A0A834I090_RHYFE</name>
<feature type="transmembrane region" description="Helical" evidence="11">
    <location>
        <begin position="459"/>
        <end position="484"/>
    </location>
</feature>